<dbReference type="AlphaFoldDB" id="A0A8D6ZQD6"/>
<reference evidence="2" key="1">
    <citation type="submission" date="2021-03" db="EMBL/GenBank/DDBJ databases">
        <authorList>
            <consortium name="Genoscope - CEA"/>
            <person name="William W."/>
        </authorList>
    </citation>
    <scope>NUCLEOTIDE SEQUENCE</scope>
    <source>
        <strain evidence="2">Doubled-haploid Pahang</strain>
    </source>
</reference>
<dbReference type="EMBL" id="HG996474">
    <property type="protein sequence ID" value="CAG1834232.1"/>
    <property type="molecule type" value="Genomic_DNA"/>
</dbReference>
<evidence type="ECO:0000256" key="1">
    <source>
        <dbReference type="SAM" id="MobiDB-lite"/>
    </source>
</evidence>
<protein>
    <submittedName>
        <fullName evidence="2">(wild Malaysian banana) hypothetical protein</fullName>
    </submittedName>
</protein>
<accession>A0A8D6ZQD6</accession>
<evidence type="ECO:0000313" key="2">
    <source>
        <dbReference type="EMBL" id="CAG1834232.1"/>
    </source>
</evidence>
<feature type="region of interest" description="Disordered" evidence="1">
    <location>
        <begin position="20"/>
        <end position="63"/>
    </location>
</feature>
<name>A0A8D6ZQD6_MUSAM</name>
<organism evidence="2">
    <name type="scientific">Musa acuminata subsp. malaccensis</name>
    <name type="common">Wild banana</name>
    <name type="synonym">Musa malaccensis</name>
    <dbReference type="NCBI Taxonomy" id="214687"/>
    <lineage>
        <taxon>Eukaryota</taxon>
        <taxon>Viridiplantae</taxon>
        <taxon>Streptophyta</taxon>
        <taxon>Embryophyta</taxon>
        <taxon>Tracheophyta</taxon>
        <taxon>Spermatophyta</taxon>
        <taxon>Magnoliopsida</taxon>
        <taxon>Liliopsida</taxon>
        <taxon>Zingiberales</taxon>
        <taxon>Musaceae</taxon>
        <taxon>Musa</taxon>
    </lineage>
</organism>
<sequence length="63" mass="6546">MTRRAGSRVVPKRAVVIATSSASQPAGSLGGMGSFSRMPEKEGVGEAAEDEDRVRLGPCVEVD</sequence>
<proteinExistence type="predicted"/>
<gene>
    <name evidence="2" type="ORF">GSMUA_223370.1</name>
</gene>